<keyword evidence="2" id="KW-0489">Methyltransferase</keyword>
<dbReference type="GO" id="GO:0030488">
    <property type="term" value="P:tRNA methylation"/>
    <property type="evidence" value="ECO:0007669"/>
    <property type="project" value="TreeGrafter"/>
</dbReference>
<dbReference type="GO" id="GO:0003723">
    <property type="term" value="F:RNA binding"/>
    <property type="evidence" value="ECO:0007669"/>
    <property type="project" value="UniProtKB-UniRule"/>
</dbReference>
<dbReference type="InterPro" id="IPR004114">
    <property type="entry name" value="THUMP_dom"/>
</dbReference>
<name>A0A7L3FK91_9GRUI</name>
<dbReference type="Pfam" id="PF02926">
    <property type="entry name" value="THUMP"/>
    <property type="match status" value="1"/>
</dbReference>
<evidence type="ECO:0000259" key="5">
    <source>
        <dbReference type="PROSITE" id="PS51165"/>
    </source>
</evidence>
<sequence>RQAPGPALRAAGRTKMAAGGGRYFCTAGRGLEPFLAREVRERLSATEVDCISGKVFFSTEAEPSELRRLRAGERLFLLLKKHTPLAVSGNKGKMLHDIKCFVIEEPEYWLDVVSVWRNLHGCEGKKEDVSQANRLPLKRKAEEETTTVTKRQETEQARETLSEECQVEAGERCVESERKSDQDYWTESKASLEEPSRIRGEKPIANEQCSFSFRVSCRCSGAMAKVLTSQEIGRAVGIALMKQFGWRADLRDPDLEIFIHLNDIHSVVGIPLFRLPLANREYIKTAGLRSTVAWAMASLAGISVSACVLDPMCGLGTILLEAAKEWPVSVRGGT</sequence>
<dbReference type="SUPFAM" id="SSF53335">
    <property type="entry name" value="S-adenosyl-L-methionine-dependent methyltransferases"/>
    <property type="match status" value="1"/>
</dbReference>
<evidence type="ECO:0000313" key="7">
    <source>
        <dbReference type="Proteomes" id="UP000557426"/>
    </source>
</evidence>
<comment type="caution">
    <text evidence="6">The sequence shown here is derived from an EMBL/GenBank/DDBJ whole genome shotgun (WGS) entry which is preliminary data.</text>
</comment>
<feature type="non-terminal residue" evidence="6">
    <location>
        <position position="334"/>
    </location>
</feature>
<dbReference type="PANTHER" id="PTHR14911:SF1">
    <property type="entry name" value="THUMP DOMAIN-CONTAINING PROTEIN 2"/>
    <property type="match status" value="1"/>
</dbReference>
<protein>
    <submittedName>
        <fullName evidence="6">THUM2 protein</fullName>
    </submittedName>
</protein>
<dbReference type="PROSITE" id="PS51165">
    <property type="entry name" value="THUMP"/>
    <property type="match status" value="1"/>
</dbReference>
<keyword evidence="2" id="KW-0808">Transferase</keyword>
<proteinExistence type="inferred from homology"/>
<dbReference type="EMBL" id="VZTU01020295">
    <property type="protein sequence ID" value="NXT80678.1"/>
    <property type="molecule type" value="Genomic_DNA"/>
</dbReference>
<dbReference type="Pfam" id="PF01170">
    <property type="entry name" value="UPF0020"/>
    <property type="match status" value="1"/>
</dbReference>
<feature type="non-terminal residue" evidence="6">
    <location>
        <position position="1"/>
    </location>
</feature>
<comment type="similarity">
    <text evidence="1">Belongs to the methyltransferase superfamily.</text>
</comment>
<dbReference type="CDD" id="cd11715">
    <property type="entry name" value="THUMP_AdoMetMT"/>
    <property type="match status" value="1"/>
</dbReference>
<evidence type="ECO:0000256" key="3">
    <source>
        <dbReference type="PROSITE-ProRule" id="PRU00529"/>
    </source>
</evidence>
<evidence type="ECO:0000256" key="4">
    <source>
        <dbReference type="SAM" id="MobiDB-lite"/>
    </source>
</evidence>
<feature type="domain" description="THUMP" evidence="5">
    <location>
        <begin position="164"/>
        <end position="272"/>
    </location>
</feature>
<keyword evidence="7" id="KW-1185">Reference proteome</keyword>
<dbReference type="SUPFAM" id="SSF143437">
    <property type="entry name" value="THUMP domain-like"/>
    <property type="match status" value="1"/>
</dbReference>
<organism evidence="6 7">
    <name type="scientific">Zapornia atra</name>
    <name type="common">Henderson crake</name>
    <dbReference type="NCBI Taxonomy" id="2585822"/>
    <lineage>
        <taxon>Eukaryota</taxon>
        <taxon>Metazoa</taxon>
        <taxon>Chordata</taxon>
        <taxon>Craniata</taxon>
        <taxon>Vertebrata</taxon>
        <taxon>Euteleostomi</taxon>
        <taxon>Archelosauria</taxon>
        <taxon>Archosauria</taxon>
        <taxon>Dinosauria</taxon>
        <taxon>Saurischia</taxon>
        <taxon>Theropoda</taxon>
        <taxon>Coelurosauria</taxon>
        <taxon>Aves</taxon>
        <taxon>Neognathae</taxon>
        <taxon>Neoaves</taxon>
        <taxon>Gruiformes</taxon>
        <taxon>Rallidae</taxon>
        <taxon>Zapornia</taxon>
    </lineage>
</organism>
<feature type="compositionally biased region" description="Basic and acidic residues" evidence="4">
    <location>
        <begin position="150"/>
        <end position="161"/>
    </location>
</feature>
<dbReference type="InterPro" id="IPR000241">
    <property type="entry name" value="RlmKL-like_Mtase"/>
</dbReference>
<evidence type="ECO:0000256" key="1">
    <source>
        <dbReference type="ARBA" id="ARBA00008361"/>
    </source>
</evidence>
<evidence type="ECO:0000313" key="6">
    <source>
        <dbReference type="EMBL" id="NXT80678.1"/>
    </source>
</evidence>
<gene>
    <name evidence="6" type="primary">Thumpd2</name>
    <name evidence="6" type="ORF">ZAPATR_R10488</name>
</gene>
<dbReference type="InterPro" id="IPR029063">
    <property type="entry name" value="SAM-dependent_MTases_sf"/>
</dbReference>
<reference evidence="6 7" key="1">
    <citation type="submission" date="2019-09" db="EMBL/GenBank/DDBJ databases">
        <title>Bird 10,000 Genomes (B10K) Project - Family phase.</title>
        <authorList>
            <person name="Zhang G."/>
        </authorList>
    </citation>
    <scope>NUCLEOTIDE SEQUENCE [LARGE SCALE GENOMIC DNA]</scope>
    <source>
        <strain evidence="6">B10K-DU-011-47</strain>
        <tissue evidence="6">Mixed tissue sample</tissue>
    </source>
</reference>
<dbReference type="Gene3D" id="3.30.2130.30">
    <property type="match status" value="1"/>
</dbReference>
<evidence type="ECO:0000256" key="2">
    <source>
        <dbReference type="ARBA" id="ARBA00022603"/>
    </source>
</evidence>
<dbReference type="GO" id="GO:0016423">
    <property type="term" value="F:tRNA (guanine) methyltransferase activity"/>
    <property type="evidence" value="ECO:0007669"/>
    <property type="project" value="TreeGrafter"/>
</dbReference>
<dbReference type="AlphaFoldDB" id="A0A7L3FK91"/>
<dbReference type="GO" id="GO:0043527">
    <property type="term" value="C:tRNA methyltransferase complex"/>
    <property type="evidence" value="ECO:0007669"/>
    <property type="project" value="UniProtKB-ARBA"/>
</dbReference>
<keyword evidence="3" id="KW-0694">RNA-binding</keyword>
<feature type="region of interest" description="Disordered" evidence="4">
    <location>
        <begin position="137"/>
        <end position="161"/>
    </location>
</feature>
<dbReference type="SMART" id="SM00981">
    <property type="entry name" value="THUMP"/>
    <property type="match status" value="1"/>
</dbReference>
<dbReference type="PANTHER" id="PTHR14911">
    <property type="entry name" value="THUMP DOMAIN-CONTAINING"/>
    <property type="match status" value="1"/>
</dbReference>
<dbReference type="Proteomes" id="UP000557426">
    <property type="component" value="Unassembled WGS sequence"/>
</dbReference>
<accession>A0A7L3FK91</accession>
<dbReference type="Gene3D" id="3.40.50.150">
    <property type="entry name" value="Vaccinia Virus protein VP39"/>
    <property type="match status" value="1"/>
</dbReference>